<dbReference type="AlphaFoldDB" id="J7IZF9"/>
<name>J7IZF9_DESMD</name>
<accession>J7IZF9</accession>
<dbReference type="STRING" id="768704.Desmer_2157"/>
<organism evidence="1 2">
    <name type="scientific">Desulfosporosinus meridiei (strain ATCC BAA-275 / DSM 13257 / KCTC 12902 / NCIMB 13706 / S10)</name>
    <dbReference type="NCBI Taxonomy" id="768704"/>
    <lineage>
        <taxon>Bacteria</taxon>
        <taxon>Bacillati</taxon>
        <taxon>Bacillota</taxon>
        <taxon>Clostridia</taxon>
        <taxon>Eubacteriales</taxon>
        <taxon>Desulfitobacteriaceae</taxon>
        <taxon>Desulfosporosinus</taxon>
    </lineage>
</organism>
<dbReference type="KEGG" id="dmi:Desmer_2157"/>
<protein>
    <submittedName>
        <fullName evidence="1">Uncharacterized protein</fullName>
    </submittedName>
</protein>
<evidence type="ECO:0000313" key="1">
    <source>
        <dbReference type="EMBL" id="AFQ44096.1"/>
    </source>
</evidence>
<gene>
    <name evidence="1" type="ordered locus">Desmer_2157</name>
</gene>
<sequence length="35" mass="3867">MKDTNDKFNPSAEVALITFSHYGSLAKDISILKPD</sequence>
<evidence type="ECO:0000313" key="2">
    <source>
        <dbReference type="Proteomes" id="UP000005262"/>
    </source>
</evidence>
<reference evidence="2" key="2">
    <citation type="submission" date="2012-08" db="EMBL/GenBank/DDBJ databases">
        <title>Finished genome of Desulfosporosinus meridiei DSM 13257.</title>
        <authorList>
            <person name="Huntemann M."/>
            <person name="Wei C.-L."/>
            <person name="Han J."/>
            <person name="Detter J.C."/>
            <person name="Han C."/>
            <person name="Davenport K."/>
            <person name="Daligault H."/>
            <person name="Erkkila T."/>
            <person name="Gu W."/>
            <person name="Munk A.C.C."/>
            <person name="Teshima H."/>
            <person name="Xu Y."/>
            <person name="Chain P."/>
            <person name="Tapia R."/>
            <person name="Chen A."/>
            <person name="Krypides N."/>
            <person name="Mavromatis K."/>
            <person name="Markowitz V."/>
            <person name="Szeto E."/>
            <person name="Ivanova N."/>
            <person name="Mikhailova N."/>
            <person name="Ovchinnikova G."/>
            <person name="Pagani I."/>
            <person name="Pati A."/>
            <person name="Goodwin L."/>
            <person name="Peters L."/>
            <person name="Pitluck S."/>
            <person name="Woyke T."/>
            <person name="Pester M."/>
            <person name="Spring S."/>
            <person name="Ollivier B."/>
            <person name="Rattei T."/>
            <person name="Klenk H.-P."/>
            <person name="Wagner M."/>
            <person name="Loy A."/>
        </authorList>
    </citation>
    <scope>NUCLEOTIDE SEQUENCE [LARGE SCALE GENOMIC DNA]</scope>
    <source>
        <strain evidence="2">ATCC BAA-275 / DSM 13257 / NCIMB 13706 / S10</strain>
    </source>
</reference>
<keyword evidence="2" id="KW-1185">Reference proteome</keyword>
<dbReference type="EMBL" id="CP003629">
    <property type="protein sequence ID" value="AFQ44096.1"/>
    <property type="molecule type" value="Genomic_DNA"/>
</dbReference>
<dbReference type="HOGENOM" id="CLU_3364609_0_0_9"/>
<proteinExistence type="predicted"/>
<dbReference type="Proteomes" id="UP000005262">
    <property type="component" value="Chromosome"/>
</dbReference>
<reference evidence="1 2" key="1">
    <citation type="journal article" date="2012" name="J. Bacteriol.">
        <title>Complete genome sequences of Desulfosporosinus orientis DSM765T, Desulfosporosinus youngiae DSM17734T, Desulfosporosinus meridiei DSM13257T, and Desulfosporosinus acidiphilus DSM22704T.</title>
        <authorList>
            <person name="Pester M."/>
            <person name="Brambilla E."/>
            <person name="Alazard D."/>
            <person name="Rattei T."/>
            <person name="Weinmaier T."/>
            <person name="Han J."/>
            <person name="Lucas S."/>
            <person name="Lapidus A."/>
            <person name="Cheng J.F."/>
            <person name="Goodwin L."/>
            <person name="Pitluck S."/>
            <person name="Peters L."/>
            <person name="Ovchinnikova G."/>
            <person name="Teshima H."/>
            <person name="Detter J.C."/>
            <person name="Han C.S."/>
            <person name="Tapia R."/>
            <person name="Land M.L."/>
            <person name="Hauser L."/>
            <person name="Kyrpides N.C."/>
            <person name="Ivanova N.N."/>
            <person name="Pagani I."/>
            <person name="Huntmann M."/>
            <person name="Wei C.L."/>
            <person name="Davenport K.W."/>
            <person name="Daligault H."/>
            <person name="Chain P.S."/>
            <person name="Chen A."/>
            <person name="Mavromatis K."/>
            <person name="Markowitz V."/>
            <person name="Szeto E."/>
            <person name="Mikhailova N."/>
            <person name="Pati A."/>
            <person name="Wagner M."/>
            <person name="Woyke T."/>
            <person name="Ollivier B."/>
            <person name="Klenk H.P."/>
            <person name="Spring S."/>
            <person name="Loy A."/>
        </authorList>
    </citation>
    <scope>NUCLEOTIDE SEQUENCE [LARGE SCALE GENOMIC DNA]</scope>
    <source>
        <strain evidence="2">ATCC BAA-275 / DSM 13257 / NCIMB 13706 / S10</strain>
    </source>
</reference>